<dbReference type="Gene3D" id="3.90.550.10">
    <property type="entry name" value="Spore Coat Polysaccharide Biosynthesis Protein SpsA, Chain A"/>
    <property type="match status" value="1"/>
</dbReference>
<sequence length="315" mass="35732">MPKFSVIIPLYNKERDIQKTLDSLLSQSFTDFEAIIVNDGSTDKSEHVVKAVKDTRINYFSKKNEGVGPTRNYGVEKATAEYIVFLDADDYWYPFHLENINNITEKFPEAKWFATAYNKKHNKNLTTSMISPILKKGEGWIGLVDDYFKNSLADALAWTSAVGMKKGFFEMLNGFDTSITHGAGEDTDLWLRAALASPLAFSTKISATHNLDGSNRISHTNTLKRTYMNLDTYEAEALKNPFLKRYLDLNRYSLAIQYKLAGDSAAFKKYATAIDLKNLNAKQRKLLKQPATVLKLLVKSKVLFEKFGLRLTAYK</sequence>
<accession>A0A3E1Q8V2</accession>
<evidence type="ECO:0000259" key="1">
    <source>
        <dbReference type="Pfam" id="PF00535"/>
    </source>
</evidence>
<dbReference type="PANTHER" id="PTHR43685">
    <property type="entry name" value="GLYCOSYLTRANSFERASE"/>
    <property type="match status" value="1"/>
</dbReference>
<evidence type="ECO:0000313" key="3">
    <source>
        <dbReference type="Proteomes" id="UP000261082"/>
    </source>
</evidence>
<dbReference type="RefSeq" id="WP_117157578.1">
    <property type="nucleotide sequence ID" value="NZ_QVID01000001.1"/>
</dbReference>
<dbReference type="AlphaFoldDB" id="A0A3E1Q8V2"/>
<dbReference type="InterPro" id="IPR050834">
    <property type="entry name" value="Glycosyltransf_2"/>
</dbReference>
<gene>
    <name evidence="2" type="ORF">DZ858_00235</name>
</gene>
<dbReference type="OrthoDB" id="6307329at2"/>
<dbReference type="GO" id="GO:0016740">
    <property type="term" value="F:transferase activity"/>
    <property type="evidence" value="ECO:0007669"/>
    <property type="project" value="UniProtKB-KW"/>
</dbReference>
<protein>
    <submittedName>
        <fullName evidence="2">Glycosyltransferase family 2 protein</fullName>
    </submittedName>
</protein>
<feature type="domain" description="Glycosyltransferase 2-like" evidence="1">
    <location>
        <begin position="5"/>
        <end position="101"/>
    </location>
</feature>
<dbReference type="Pfam" id="PF00535">
    <property type="entry name" value="Glycos_transf_2"/>
    <property type="match status" value="1"/>
</dbReference>
<comment type="caution">
    <text evidence="2">The sequence shown here is derived from an EMBL/GenBank/DDBJ whole genome shotgun (WGS) entry which is preliminary data.</text>
</comment>
<organism evidence="2 3">
    <name type="scientific">Marixanthomonas ophiurae</name>
    <dbReference type="NCBI Taxonomy" id="387659"/>
    <lineage>
        <taxon>Bacteria</taxon>
        <taxon>Pseudomonadati</taxon>
        <taxon>Bacteroidota</taxon>
        <taxon>Flavobacteriia</taxon>
        <taxon>Flavobacteriales</taxon>
        <taxon>Flavobacteriaceae</taxon>
        <taxon>Marixanthomonas</taxon>
    </lineage>
</organism>
<dbReference type="CDD" id="cd00761">
    <property type="entry name" value="Glyco_tranf_GTA_type"/>
    <property type="match status" value="1"/>
</dbReference>
<evidence type="ECO:0000313" key="2">
    <source>
        <dbReference type="EMBL" id="RFN58550.1"/>
    </source>
</evidence>
<dbReference type="InterPro" id="IPR029044">
    <property type="entry name" value="Nucleotide-diphossugar_trans"/>
</dbReference>
<dbReference type="InterPro" id="IPR001173">
    <property type="entry name" value="Glyco_trans_2-like"/>
</dbReference>
<reference evidence="2 3" key="1">
    <citation type="journal article" date="2007" name="Int. J. Syst. Evol. Microbiol.">
        <title>Marixanthomonas ophiurae gen. nov., sp. nov., a marine bacterium of the family Flavobacteriaceae isolated from a deep-sea brittle star.</title>
        <authorList>
            <person name="Romanenko L.A."/>
            <person name="Uchino M."/>
            <person name="Frolova G.M."/>
            <person name="Mikhailov V.V."/>
        </authorList>
    </citation>
    <scope>NUCLEOTIDE SEQUENCE [LARGE SCALE GENOMIC DNA]</scope>
    <source>
        <strain evidence="2 3">KMM 3046</strain>
    </source>
</reference>
<proteinExistence type="predicted"/>
<dbReference type="SUPFAM" id="SSF53448">
    <property type="entry name" value="Nucleotide-diphospho-sugar transferases"/>
    <property type="match status" value="1"/>
</dbReference>
<dbReference type="Proteomes" id="UP000261082">
    <property type="component" value="Unassembled WGS sequence"/>
</dbReference>
<keyword evidence="3" id="KW-1185">Reference proteome</keyword>
<dbReference type="EMBL" id="QVID01000001">
    <property type="protein sequence ID" value="RFN58550.1"/>
    <property type="molecule type" value="Genomic_DNA"/>
</dbReference>
<name>A0A3E1Q8V2_9FLAO</name>
<dbReference type="PANTHER" id="PTHR43685:SF2">
    <property type="entry name" value="GLYCOSYLTRANSFERASE 2-LIKE DOMAIN-CONTAINING PROTEIN"/>
    <property type="match status" value="1"/>
</dbReference>
<keyword evidence="2" id="KW-0808">Transferase</keyword>